<dbReference type="EMBL" id="JADBEO010000005">
    <property type="protein sequence ID" value="MDR4305612.1"/>
    <property type="molecule type" value="Genomic_DNA"/>
</dbReference>
<feature type="chain" id="PRO_5046549911" description="Opacity protein and related surface antigens" evidence="1">
    <location>
        <begin position="28"/>
        <end position="276"/>
    </location>
</feature>
<accession>A0ABU1DC05</accession>
<keyword evidence="1" id="KW-0732">Signal</keyword>
<keyword evidence="3" id="KW-1185">Reference proteome</keyword>
<dbReference type="Proteomes" id="UP001181622">
    <property type="component" value="Unassembled WGS sequence"/>
</dbReference>
<name>A0ABU1DC05_9HYPH</name>
<dbReference type="Pfam" id="PF09694">
    <property type="entry name" value="Gcw_chp"/>
    <property type="match status" value="1"/>
</dbReference>
<feature type="signal peptide" evidence="1">
    <location>
        <begin position="1"/>
        <end position="27"/>
    </location>
</feature>
<dbReference type="NCBIfam" id="TIGR02001">
    <property type="entry name" value="gcw_chp"/>
    <property type="match status" value="1"/>
</dbReference>
<sequence>MNGLAGLALKTLTGVALGAMLVGSASAADLAAPEPAVVAEVPSMIDVAFGVAGVTDYRFRGITNSKKDPAIQGYAELQVADWFYAGVWGSSVNFPRPLSDPSMEIDFYGGIRHSFDFFSIDIGGLYYYYPGEAKFARETDYWELYAKPAVSFGDFGSITGNIYWTSDFVNLGNDALYLSVIPKVNVPLAAFPDLSFYVSGELGKQWFDKSRLANPRDYVTWNIGAGVTYKAMTLDVRYSDTDLTKRECALNTGVRGWCGDAVVGKISFDTSLSKLK</sequence>
<evidence type="ECO:0000256" key="1">
    <source>
        <dbReference type="SAM" id="SignalP"/>
    </source>
</evidence>
<organism evidence="2 3">
    <name type="scientific">Chelatococcus sambhunathii</name>
    <dbReference type="NCBI Taxonomy" id="363953"/>
    <lineage>
        <taxon>Bacteria</taxon>
        <taxon>Pseudomonadati</taxon>
        <taxon>Pseudomonadota</taxon>
        <taxon>Alphaproteobacteria</taxon>
        <taxon>Hyphomicrobiales</taxon>
        <taxon>Chelatococcaceae</taxon>
        <taxon>Chelatococcus</taxon>
    </lineage>
</organism>
<gene>
    <name evidence="2" type="ORF">IHQ68_03110</name>
</gene>
<comment type="caution">
    <text evidence="2">The sequence shown here is derived from an EMBL/GenBank/DDBJ whole genome shotgun (WGS) entry which is preliminary data.</text>
</comment>
<dbReference type="InterPro" id="IPR010239">
    <property type="entry name" value="CHP02001"/>
</dbReference>
<evidence type="ECO:0000313" key="3">
    <source>
        <dbReference type="Proteomes" id="UP001181622"/>
    </source>
</evidence>
<evidence type="ECO:0000313" key="2">
    <source>
        <dbReference type="EMBL" id="MDR4305612.1"/>
    </source>
</evidence>
<dbReference type="RefSeq" id="WP_309388754.1">
    <property type="nucleotide sequence ID" value="NZ_JADBEO010000005.1"/>
</dbReference>
<evidence type="ECO:0008006" key="4">
    <source>
        <dbReference type="Google" id="ProtNLM"/>
    </source>
</evidence>
<protein>
    <recommendedName>
        <fullName evidence="4">Opacity protein and related surface antigens</fullName>
    </recommendedName>
</protein>
<reference evidence="2" key="1">
    <citation type="submission" date="2020-10" db="EMBL/GenBank/DDBJ databases">
        <authorList>
            <person name="Abbas A."/>
            <person name="Razzaq R."/>
            <person name="Waqas M."/>
            <person name="Abbas N."/>
            <person name="Nielsen T.K."/>
            <person name="Hansen L.H."/>
            <person name="Hussain S."/>
            <person name="Shahid M."/>
        </authorList>
    </citation>
    <scope>NUCLEOTIDE SEQUENCE</scope>
    <source>
        <strain evidence="2">S14</strain>
    </source>
</reference>
<proteinExistence type="predicted"/>